<dbReference type="SUPFAM" id="SSF55874">
    <property type="entry name" value="ATPase domain of HSP90 chaperone/DNA topoisomerase II/histidine kinase"/>
    <property type="match status" value="1"/>
</dbReference>
<dbReference type="Gene3D" id="1.10.287.130">
    <property type="match status" value="1"/>
</dbReference>
<dbReference type="Gene3D" id="3.30.450.20">
    <property type="entry name" value="PAS domain"/>
    <property type="match status" value="2"/>
</dbReference>
<comment type="caution">
    <text evidence="8">The sequence shown here is derived from an EMBL/GenBank/DDBJ whole genome shotgun (WGS) entry which is preliminary data.</text>
</comment>
<feature type="modified residue" description="4-aspartylphosphate" evidence="3">
    <location>
        <position position="565"/>
    </location>
</feature>
<dbReference type="CDD" id="cd00130">
    <property type="entry name" value="PAS"/>
    <property type="match status" value="1"/>
</dbReference>
<dbReference type="AlphaFoldDB" id="A0A939J8B8"/>
<dbReference type="PANTHER" id="PTHR43065:SF42">
    <property type="entry name" value="TWO-COMPONENT SENSOR PPRA"/>
    <property type="match status" value="1"/>
</dbReference>
<dbReference type="InterPro" id="IPR036890">
    <property type="entry name" value="HATPase_C_sf"/>
</dbReference>
<protein>
    <recommendedName>
        <fullName evidence="2">histidine kinase</fullName>
        <ecNumber evidence="2">2.7.13.3</ecNumber>
    </recommendedName>
</protein>
<dbReference type="Gene3D" id="3.30.565.10">
    <property type="entry name" value="Histidine kinase-like ATPase, C-terminal domain"/>
    <property type="match status" value="1"/>
</dbReference>
<dbReference type="EC" id="2.7.13.3" evidence="2"/>
<dbReference type="SMART" id="SM00387">
    <property type="entry name" value="HATPase_c"/>
    <property type="match status" value="1"/>
</dbReference>
<organism evidence="8 9">
    <name type="scientific">Roseibium limicola</name>
    <dbReference type="NCBI Taxonomy" id="2816037"/>
    <lineage>
        <taxon>Bacteria</taxon>
        <taxon>Pseudomonadati</taxon>
        <taxon>Pseudomonadota</taxon>
        <taxon>Alphaproteobacteria</taxon>
        <taxon>Hyphomicrobiales</taxon>
        <taxon>Stappiaceae</taxon>
        <taxon>Roseibium</taxon>
    </lineage>
</organism>
<keyword evidence="3" id="KW-0597">Phosphoprotein</keyword>
<dbReference type="InterPro" id="IPR013655">
    <property type="entry name" value="PAS_fold_3"/>
</dbReference>
<dbReference type="PROSITE" id="PS50112">
    <property type="entry name" value="PAS"/>
    <property type="match status" value="1"/>
</dbReference>
<dbReference type="InterPro" id="IPR001610">
    <property type="entry name" value="PAC"/>
</dbReference>
<dbReference type="NCBIfam" id="TIGR00229">
    <property type="entry name" value="sensory_box"/>
    <property type="match status" value="1"/>
</dbReference>
<dbReference type="SUPFAM" id="SSF47384">
    <property type="entry name" value="Homodimeric domain of signal transducing histidine kinase"/>
    <property type="match status" value="1"/>
</dbReference>
<dbReference type="InterPro" id="IPR000014">
    <property type="entry name" value="PAS"/>
</dbReference>
<dbReference type="RefSeq" id="WP_206938852.1">
    <property type="nucleotide sequence ID" value="NZ_JAFLNF010000002.1"/>
</dbReference>
<comment type="catalytic activity">
    <reaction evidence="1">
        <text>ATP + protein L-histidine = ADP + protein N-phospho-L-histidine.</text>
        <dbReference type="EC" id="2.7.13.3"/>
    </reaction>
</comment>
<dbReference type="Pfam" id="PF08447">
    <property type="entry name" value="PAS_3"/>
    <property type="match status" value="1"/>
</dbReference>
<dbReference type="Gene3D" id="3.40.50.2300">
    <property type="match status" value="1"/>
</dbReference>
<feature type="domain" description="PAS" evidence="6">
    <location>
        <begin position="3"/>
        <end position="77"/>
    </location>
</feature>
<dbReference type="InterPro" id="IPR036097">
    <property type="entry name" value="HisK_dim/P_sf"/>
</dbReference>
<dbReference type="SUPFAM" id="SSF55785">
    <property type="entry name" value="PYP-like sensor domain (PAS domain)"/>
    <property type="match status" value="2"/>
</dbReference>
<evidence type="ECO:0000256" key="1">
    <source>
        <dbReference type="ARBA" id="ARBA00000085"/>
    </source>
</evidence>
<dbReference type="InterPro" id="IPR035965">
    <property type="entry name" value="PAS-like_dom_sf"/>
</dbReference>
<dbReference type="Pfam" id="PF00072">
    <property type="entry name" value="Response_reg"/>
    <property type="match status" value="1"/>
</dbReference>
<evidence type="ECO:0000256" key="2">
    <source>
        <dbReference type="ARBA" id="ARBA00012438"/>
    </source>
</evidence>
<dbReference type="InterPro" id="IPR003594">
    <property type="entry name" value="HATPase_dom"/>
</dbReference>
<evidence type="ECO:0000259" key="7">
    <source>
        <dbReference type="PROSITE" id="PS50113"/>
    </source>
</evidence>
<dbReference type="GO" id="GO:0000155">
    <property type="term" value="F:phosphorelay sensor kinase activity"/>
    <property type="evidence" value="ECO:0007669"/>
    <property type="project" value="InterPro"/>
</dbReference>
<name>A0A939J8B8_9HYPH</name>
<dbReference type="InterPro" id="IPR004358">
    <property type="entry name" value="Sig_transdc_His_kin-like_C"/>
</dbReference>
<feature type="domain" description="Response regulatory" evidence="5">
    <location>
        <begin position="515"/>
        <end position="629"/>
    </location>
</feature>
<dbReference type="InterPro" id="IPR000700">
    <property type="entry name" value="PAS-assoc_C"/>
</dbReference>
<dbReference type="InterPro" id="IPR005467">
    <property type="entry name" value="His_kinase_dom"/>
</dbReference>
<evidence type="ECO:0000313" key="8">
    <source>
        <dbReference type="EMBL" id="MBO0344709.1"/>
    </source>
</evidence>
<dbReference type="Proteomes" id="UP000664779">
    <property type="component" value="Unassembled WGS sequence"/>
</dbReference>
<dbReference type="PROSITE" id="PS50109">
    <property type="entry name" value="HIS_KIN"/>
    <property type="match status" value="1"/>
</dbReference>
<reference evidence="8" key="1">
    <citation type="submission" date="2021-03" db="EMBL/GenBank/DDBJ databases">
        <title>Roseibium sp. CAU 1637 isolated from Incheon.</title>
        <authorList>
            <person name="Kim W."/>
        </authorList>
    </citation>
    <scope>NUCLEOTIDE SEQUENCE</scope>
    <source>
        <strain evidence="8">CAU 1637</strain>
    </source>
</reference>
<proteinExistence type="predicted"/>
<evidence type="ECO:0000259" key="6">
    <source>
        <dbReference type="PROSITE" id="PS50112"/>
    </source>
</evidence>
<accession>A0A939J8B8</accession>
<keyword evidence="9" id="KW-1185">Reference proteome</keyword>
<dbReference type="InterPro" id="IPR011006">
    <property type="entry name" value="CheY-like_superfamily"/>
</dbReference>
<dbReference type="SMART" id="SM00086">
    <property type="entry name" value="PAC"/>
    <property type="match status" value="1"/>
</dbReference>
<feature type="domain" description="PAC" evidence="7">
    <location>
        <begin position="82"/>
        <end position="135"/>
    </location>
</feature>
<dbReference type="PROSITE" id="PS50113">
    <property type="entry name" value="PAC"/>
    <property type="match status" value="1"/>
</dbReference>
<dbReference type="InterPro" id="IPR001789">
    <property type="entry name" value="Sig_transdc_resp-reg_receiver"/>
</dbReference>
<dbReference type="PANTHER" id="PTHR43065">
    <property type="entry name" value="SENSOR HISTIDINE KINASE"/>
    <property type="match status" value="1"/>
</dbReference>
<dbReference type="PROSITE" id="PS50110">
    <property type="entry name" value="RESPONSE_REGULATORY"/>
    <property type="match status" value="1"/>
</dbReference>
<sequence length="639" mass="71451">MADTVFLRKVASMSIDGIYVYDLDLQTNVYINERYLEITGYRIDDLNAMSSEEFGELFHPSEREAVFNHIDEVVNNAEGRAIEIRYRFRHKEGHWIWCQSRDAVFTRNAAGRCTQFMGSFIDITDLMEREMRARDLGIMMATMLENANTACLVLDLENQLHVFNAAAQRLFDAPAIELPAPFNLEPVFAERENLGEVEDPLKQAREGKFHDNELYALYPGGDKPLKYVQLTSIPLDGTDGNRFLIAMRDITSEEATRQQRERSERLDALGQLTGGIAHDFNNVLASILPSVQVAHRLTDDPQMLKLLGIIESSTQRGAQLAWRLLAFARRQPMTESDVRVSELLESLKELAESTVGRQVELLWEKAPEDLHVHCDAAQLENALLNLILNARDAILETGKGSQITVAYRLCDALSHPGKLVEFSVTDDGPGMTEAVQARAFDPFFTTRSNTSGTGLGLSTVYGFAKQAEGNVKLYSQKNTGTSVRLTLPAISDSGTQVSSDKLEDRQDWIKGHNAKVLVVEDEPDLLQSVVESLRLMEYVPVPALNGELALAEMAKHQDIALMLTDIMMPGGMNGFELALAAREIQPDLKIVYMSGYTGFVNDARRHPDGDFLQKPCDMNSLSQTLHQALLDRENLLARL</sequence>
<dbReference type="SMART" id="SM00448">
    <property type="entry name" value="REC"/>
    <property type="match status" value="1"/>
</dbReference>
<dbReference type="SUPFAM" id="SSF52172">
    <property type="entry name" value="CheY-like"/>
    <property type="match status" value="1"/>
</dbReference>
<dbReference type="Pfam" id="PF02518">
    <property type="entry name" value="HATPase_c"/>
    <property type="match status" value="1"/>
</dbReference>
<dbReference type="SMART" id="SM00091">
    <property type="entry name" value="PAS"/>
    <property type="match status" value="2"/>
</dbReference>
<feature type="domain" description="Histidine kinase" evidence="4">
    <location>
        <begin position="275"/>
        <end position="491"/>
    </location>
</feature>
<dbReference type="EMBL" id="JAFLNF010000002">
    <property type="protein sequence ID" value="MBO0344709.1"/>
    <property type="molecule type" value="Genomic_DNA"/>
</dbReference>
<dbReference type="Pfam" id="PF13426">
    <property type="entry name" value="PAS_9"/>
    <property type="match status" value="1"/>
</dbReference>
<evidence type="ECO:0000259" key="4">
    <source>
        <dbReference type="PROSITE" id="PS50109"/>
    </source>
</evidence>
<dbReference type="PRINTS" id="PR00344">
    <property type="entry name" value="BCTRLSENSOR"/>
</dbReference>
<evidence type="ECO:0000313" key="9">
    <source>
        <dbReference type="Proteomes" id="UP000664779"/>
    </source>
</evidence>
<evidence type="ECO:0000259" key="5">
    <source>
        <dbReference type="PROSITE" id="PS50110"/>
    </source>
</evidence>
<evidence type="ECO:0000256" key="3">
    <source>
        <dbReference type="PROSITE-ProRule" id="PRU00169"/>
    </source>
</evidence>
<gene>
    <name evidence="8" type="ORF">J0X15_05725</name>
</gene>